<dbReference type="PROSITE" id="PS51459">
    <property type="entry name" value="FIDO"/>
    <property type="match status" value="1"/>
</dbReference>
<protein>
    <recommendedName>
        <fullName evidence="2">Fido domain-containing protein</fullName>
    </recommendedName>
</protein>
<proteinExistence type="predicted"/>
<reference evidence="3 4" key="2">
    <citation type="journal article" date="2016" name="Genome Announc.">
        <title>Permanent Draft Genome Sequences for Two Variants of Frankia sp. Strain CpI1, the First Frankia Strain Isolated from Root Nodules of Comptonia peregrina.</title>
        <authorList>
            <person name="Oshone R."/>
            <person name="Hurst S.G.IV."/>
            <person name="Abebe-Akele F."/>
            <person name="Simpson S."/>
            <person name="Morris K."/>
            <person name="Thomas W.K."/>
            <person name="Tisa L.S."/>
        </authorList>
    </citation>
    <scope>NUCLEOTIDE SEQUENCE [LARGE SCALE GENOMIC DNA]</scope>
    <source>
        <strain evidence="4">CpI1-S</strain>
    </source>
</reference>
<evidence type="ECO:0000313" key="3">
    <source>
        <dbReference type="EMBL" id="KJE24428.1"/>
    </source>
</evidence>
<accession>A0A0D8BJJ6</accession>
<sequence>MARTGTVPTVNPRPSGSVLAADPLARVAALPGVREAADSARAAVDALLRHRILRRQSAAVTTEASLRAARASAALEGHEISLEGLRGYLSGAGTDARPTPASEGLLAPDPAAPNPAAPDAAAPDAAARTFPPAVGVPADLRSTDSLDLSSTDLPSPVVLGTVRLYAELGVLGPAWERAPRQALARMHVLVGRGYLPDDLLGRPRADAGTRELLDPLRLGPPPHSVETSVRLDGLTGLLVTPTTAPAVVVAAVVHGELLALRPFGALDGVIARAASRLVLISRGLDPKALTATDVGHLEVDHIDDPGAPVLGYRDAAAAYVGGGAQGVATWVLHCAKALELAARESLAVCEALARDT</sequence>
<dbReference type="PATRIC" id="fig|1502723.3.peg.4937"/>
<keyword evidence="4" id="KW-1185">Reference proteome</keyword>
<dbReference type="RefSeq" id="WP_044883909.1">
    <property type="nucleotide sequence ID" value="NZ_JYFN01000006.1"/>
</dbReference>
<evidence type="ECO:0000259" key="2">
    <source>
        <dbReference type="PROSITE" id="PS51459"/>
    </source>
</evidence>
<comment type="caution">
    <text evidence="3">The sequence shown here is derived from an EMBL/GenBank/DDBJ whole genome shotgun (WGS) entry which is preliminary data.</text>
</comment>
<gene>
    <name evidence="3" type="ORF">FF36_01156</name>
</gene>
<dbReference type="EMBL" id="JYFN01000006">
    <property type="protein sequence ID" value="KJE24428.1"/>
    <property type="molecule type" value="Genomic_DNA"/>
</dbReference>
<reference evidence="4" key="1">
    <citation type="submission" date="2015-02" db="EMBL/GenBank/DDBJ databases">
        <title>Draft Genome of Frankia sp. CpI1-S.</title>
        <authorList>
            <person name="Oshone R.T."/>
            <person name="Ngom M."/>
            <person name="Ghodhbane-Gtari F."/>
            <person name="Gtari M."/>
            <person name="Morris K."/>
            <person name="Thomas K."/>
            <person name="Sen A."/>
            <person name="Tisa L.S."/>
        </authorList>
    </citation>
    <scope>NUCLEOTIDE SEQUENCE [LARGE SCALE GENOMIC DNA]</scope>
    <source>
        <strain evidence="4">CpI1-S</strain>
    </source>
</reference>
<evidence type="ECO:0000256" key="1">
    <source>
        <dbReference type="SAM" id="MobiDB-lite"/>
    </source>
</evidence>
<feature type="region of interest" description="Disordered" evidence="1">
    <location>
        <begin position="91"/>
        <end position="122"/>
    </location>
</feature>
<dbReference type="OrthoDB" id="5241763at2"/>
<evidence type="ECO:0000313" key="4">
    <source>
        <dbReference type="Proteomes" id="UP000032545"/>
    </source>
</evidence>
<organism evidence="3 4">
    <name type="scientific">Frankia torreyi</name>
    <dbReference type="NCBI Taxonomy" id="1856"/>
    <lineage>
        <taxon>Bacteria</taxon>
        <taxon>Bacillati</taxon>
        <taxon>Actinomycetota</taxon>
        <taxon>Actinomycetes</taxon>
        <taxon>Frankiales</taxon>
        <taxon>Frankiaceae</taxon>
        <taxon>Frankia</taxon>
    </lineage>
</organism>
<name>A0A0D8BJJ6_9ACTN</name>
<dbReference type="InterPro" id="IPR003812">
    <property type="entry name" value="Fido"/>
</dbReference>
<dbReference type="Proteomes" id="UP000032545">
    <property type="component" value="Unassembled WGS sequence"/>
</dbReference>
<feature type="domain" description="Fido" evidence="2">
    <location>
        <begin position="178"/>
        <end position="333"/>
    </location>
</feature>
<dbReference type="AlphaFoldDB" id="A0A0D8BJJ6"/>